<dbReference type="AlphaFoldDB" id="A0A7X9UD31"/>
<evidence type="ECO:0000259" key="1">
    <source>
        <dbReference type="SMART" id="SM00460"/>
    </source>
</evidence>
<dbReference type="InterPro" id="IPR038765">
    <property type="entry name" value="Papain-like_cys_pep_sf"/>
</dbReference>
<keyword evidence="3" id="KW-1185">Reference proteome</keyword>
<dbReference type="InterPro" id="IPR002931">
    <property type="entry name" value="Transglutaminase-like"/>
</dbReference>
<comment type="caution">
    <text evidence="2">The sequence shown here is derived from an EMBL/GenBank/DDBJ whole genome shotgun (WGS) entry which is preliminary data.</text>
</comment>
<proteinExistence type="predicted"/>
<dbReference type="EMBL" id="JABBCP010000007">
    <property type="protein sequence ID" value="NMF56220.1"/>
    <property type="molecule type" value="Genomic_DNA"/>
</dbReference>
<dbReference type="SUPFAM" id="SSF54001">
    <property type="entry name" value="Cysteine proteinases"/>
    <property type="match status" value="1"/>
</dbReference>
<organism evidence="2 3">
    <name type="scientific">Collinsella acetigenes</name>
    <dbReference type="NCBI Taxonomy" id="2713419"/>
    <lineage>
        <taxon>Bacteria</taxon>
        <taxon>Bacillati</taxon>
        <taxon>Actinomycetota</taxon>
        <taxon>Coriobacteriia</taxon>
        <taxon>Coriobacteriales</taxon>
        <taxon>Coriobacteriaceae</taxon>
        <taxon>Collinsella</taxon>
    </lineage>
</organism>
<dbReference type="Gene3D" id="3.10.620.30">
    <property type="match status" value="1"/>
</dbReference>
<dbReference type="PANTHER" id="PTHR38339">
    <property type="entry name" value="TRANSGLUTAMINASE DOMAIN PROTEIN"/>
    <property type="match status" value="1"/>
</dbReference>
<sequence>MGQIRAEWPEFGDAELDALIDRERLDWRYVDGEQRFLQSCVESLRLYPNDVPGLACPPTDRADQLAVLDEMRSKGYAERRVRVRHTLSVGRDVDVDPETHVMAWIPYPSGQQVADIKLVEASEGAQIAPATAPQRTVHWDVQGERSFFVEYEYTIRAPYVDLWADNPVAPVWDAPFAPAPAPTPEDLAAEEPHLVFTPYLRSVAERLYADIPAEDMLERARAAYLWVTQNIDYRYQPAYVLLDSIADSCARSRRADCGVFACTFITLCRLGGVPARWQSGLYVKPDSVGCHDWAMFYIEGLGWLWGDCSFGSAARREGDDARRHFYFGNLGPWRMPANARFFAPLTPADPALRDDPFDNQMGELCVDGVGMTSYDREAEITATMETL</sequence>
<dbReference type="SMART" id="SM00460">
    <property type="entry name" value="TGc"/>
    <property type="match status" value="1"/>
</dbReference>
<accession>A0A7X9UD31</accession>
<dbReference type="PANTHER" id="PTHR38339:SF1">
    <property type="entry name" value="TRANSGLUTAMINASE-LIKE DOMAIN-CONTAINING PROTEIN"/>
    <property type="match status" value="1"/>
</dbReference>
<name>A0A7X9UD31_9ACTN</name>
<evidence type="ECO:0000313" key="3">
    <source>
        <dbReference type="Proteomes" id="UP000546970"/>
    </source>
</evidence>
<dbReference type="Pfam" id="PF01841">
    <property type="entry name" value="Transglut_core"/>
    <property type="match status" value="1"/>
</dbReference>
<dbReference type="Proteomes" id="UP000546970">
    <property type="component" value="Unassembled WGS sequence"/>
</dbReference>
<reference evidence="2 3" key="1">
    <citation type="submission" date="2020-04" db="EMBL/GenBank/DDBJ databases">
        <title>Collinsella sp. KGMB02528 nov., an anaerobic actinobacterium isolated from human feces.</title>
        <authorList>
            <person name="Han K.-I."/>
            <person name="Eom M.K."/>
            <person name="Kim J.-S."/>
            <person name="Lee K.C."/>
            <person name="Suh M.K."/>
            <person name="Park S.-H."/>
            <person name="Lee J.H."/>
            <person name="Kang S.W."/>
            <person name="Park J.-E."/>
            <person name="Oh B.S."/>
            <person name="Yu S.Y."/>
            <person name="Choi S.-H."/>
            <person name="Lee D.H."/>
            <person name="Yoon H."/>
            <person name="Kim B.-Y."/>
            <person name="Lee J.H."/>
            <person name="Lee J.-S."/>
        </authorList>
    </citation>
    <scope>NUCLEOTIDE SEQUENCE [LARGE SCALE GENOMIC DNA]</scope>
    <source>
        <strain evidence="2 3">KGMB02528</strain>
    </source>
</reference>
<gene>
    <name evidence="2" type="ORF">HF320_07760</name>
</gene>
<evidence type="ECO:0000313" key="2">
    <source>
        <dbReference type="EMBL" id="NMF56220.1"/>
    </source>
</evidence>
<protein>
    <submittedName>
        <fullName evidence="2">Transglutaminase domain-containing protein</fullName>
    </submittedName>
</protein>
<feature type="domain" description="Transglutaminase-like" evidence="1">
    <location>
        <begin position="249"/>
        <end position="310"/>
    </location>
</feature>